<dbReference type="InterPro" id="IPR029058">
    <property type="entry name" value="AB_hydrolase_fold"/>
</dbReference>
<feature type="domain" description="Carboxylesterase type B" evidence="4">
    <location>
        <begin position="3"/>
        <end position="429"/>
    </location>
</feature>
<name>A0A1M7P7V1_9ACTN</name>
<dbReference type="PANTHER" id="PTHR11559">
    <property type="entry name" value="CARBOXYLESTERASE"/>
    <property type="match status" value="1"/>
</dbReference>
<dbReference type="EMBL" id="FRCS01000003">
    <property type="protein sequence ID" value="SHN12762.1"/>
    <property type="molecule type" value="Genomic_DNA"/>
</dbReference>
<dbReference type="GO" id="GO:0016787">
    <property type="term" value="F:hydrolase activity"/>
    <property type="evidence" value="ECO:0007669"/>
    <property type="project" value="UniProtKB-KW"/>
</dbReference>
<protein>
    <recommendedName>
        <fullName evidence="3">Carboxylic ester hydrolase</fullName>
        <ecNumber evidence="3">3.1.1.-</ecNumber>
    </recommendedName>
</protein>
<dbReference type="PROSITE" id="PS00122">
    <property type="entry name" value="CARBOXYLESTERASE_B_1"/>
    <property type="match status" value="1"/>
</dbReference>
<reference evidence="5 6" key="1">
    <citation type="submission" date="2016-11" db="EMBL/GenBank/DDBJ databases">
        <authorList>
            <person name="Jaros S."/>
            <person name="Januszkiewicz K."/>
            <person name="Wedrychowicz H."/>
        </authorList>
    </citation>
    <scope>NUCLEOTIDE SEQUENCE [LARGE SCALE GENOMIC DNA]</scope>
    <source>
        <strain evidence="5 6">DSM 46144</strain>
    </source>
</reference>
<organism evidence="5 6">
    <name type="scientific">Cryptosporangium aurantiacum</name>
    <dbReference type="NCBI Taxonomy" id="134849"/>
    <lineage>
        <taxon>Bacteria</taxon>
        <taxon>Bacillati</taxon>
        <taxon>Actinomycetota</taxon>
        <taxon>Actinomycetes</taxon>
        <taxon>Cryptosporangiales</taxon>
        <taxon>Cryptosporangiaceae</taxon>
        <taxon>Cryptosporangium</taxon>
    </lineage>
</organism>
<dbReference type="Proteomes" id="UP000184440">
    <property type="component" value="Unassembled WGS sequence"/>
</dbReference>
<evidence type="ECO:0000256" key="1">
    <source>
        <dbReference type="ARBA" id="ARBA00005964"/>
    </source>
</evidence>
<evidence type="ECO:0000313" key="5">
    <source>
        <dbReference type="EMBL" id="SHN12762.1"/>
    </source>
</evidence>
<dbReference type="EC" id="3.1.1.-" evidence="3"/>
<dbReference type="Gene3D" id="3.40.50.1820">
    <property type="entry name" value="alpha/beta hydrolase"/>
    <property type="match status" value="1"/>
</dbReference>
<evidence type="ECO:0000313" key="6">
    <source>
        <dbReference type="Proteomes" id="UP000184440"/>
    </source>
</evidence>
<dbReference type="InterPro" id="IPR002018">
    <property type="entry name" value="CarbesteraseB"/>
</dbReference>
<gene>
    <name evidence="5" type="ORF">SAMN05443668_10338</name>
</gene>
<dbReference type="InterPro" id="IPR019826">
    <property type="entry name" value="Carboxylesterase_B_AS"/>
</dbReference>
<evidence type="ECO:0000256" key="3">
    <source>
        <dbReference type="RuleBase" id="RU361235"/>
    </source>
</evidence>
<keyword evidence="2 3" id="KW-0378">Hydrolase</keyword>
<dbReference type="InterPro" id="IPR050309">
    <property type="entry name" value="Type-B_Carboxylest/Lipase"/>
</dbReference>
<dbReference type="AlphaFoldDB" id="A0A1M7P7V1"/>
<evidence type="ECO:0000256" key="2">
    <source>
        <dbReference type="ARBA" id="ARBA00022801"/>
    </source>
</evidence>
<keyword evidence="6" id="KW-1185">Reference proteome</keyword>
<evidence type="ECO:0000259" key="4">
    <source>
        <dbReference type="Pfam" id="PF00135"/>
    </source>
</evidence>
<comment type="similarity">
    <text evidence="1 3">Belongs to the type-B carboxylesterase/lipase family.</text>
</comment>
<dbReference type="SUPFAM" id="SSF53474">
    <property type="entry name" value="alpha/beta-Hydrolases"/>
    <property type="match status" value="1"/>
</dbReference>
<dbReference type="OrthoDB" id="3199405at2"/>
<dbReference type="Pfam" id="PF00135">
    <property type="entry name" value="COesterase"/>
    <property type="match status" value="1"/>
</dbReference>
<sequence>MELTISSGRLRGTDDGVFRGIPYAEPPVGALRLRAPVPARRWDGVRDALAFGPPPPQSAPWGSETAEDTGWLTLTVWTPDPGARGLPVLVWIHGGAYVLGHCGDPLFDAAALARTGLVVVAPNYRLGAEGFVEAEGAPSNRGLLDQLLALRWVQDNIAAFGGDPGNVTVAGESAGGASVAALVAAAPARGLFRRAIAASPPAGFQTKGLAMGLGRALRDRITSGRLADVPPDRLAEAYSEFSAELPKLPEGWGLAGRLAALGPVVDGELVEDVPWRSLADGRAGDVDLLVTHTRDEARLFISINAQLDVGPQDLVTLAPAAVADGYRRTWPDAAPDQLYETLYSDVLIRMPAAHLAEAHAETGGRTFAGEVTVESPTLGACHGIDVPLLFGTYETPQARMLLGTPSDEIRAAGDALRRAWTEFARCGDPGWPEFTGRGGPTRLLGTGDPVVVPYPEERSRALWSVDDLGPFDSNR</sequence>
<accession>A0A1M7P7V1</accession>
<proteinExistence type="inferred from homology"/>
<dbReference type="STRING" id="134849.SAMN05443668_10338"/>